<gene>
    <name evidence="1" type="ORF">S01H1_75738</name>
</gene>
<feature type="non-terminal residue" evidence="1">
    <location>
        <position position="1"/>
    </location>
</feature>
<reference evidence="1" key="1">
    <citation type="journal article" date="2014" name="Front. Microbiol.">
        <title>High frequency of phylogenetically diverse reductive dehalogenase-homologous genes in deep subseafloor sedimentary metagenomes.</title>
        <authorList>
            <person name="Kawai M."/>
            <person name="Futagami T."/>
            <person name="Toyoda A."/>
            <person name="Takaki Y."/>
            <person name="Nishi S."/>
            <person name="Hori S."/>
            <person name="Arai W."/>
            <person name="Tsubouchi T."/>
            <person name="Morono Y."/>
            <person name="Uchiyama I."/>
            <person name="Ito T."/>
            <person name="Fujiyama A."/>
            <person name="Inagaki F."/>
            <person name="Takami H."/>
        </authorList>
    </citation>
    <scope>NUCLEOTIDE SEQUENCE</scope>
    <source>
        <strain evidence="1">Expedition CK06-06</strain>
    </source>
</reference>
<evidence type="ECO:0000313" key="1">
    <source>
        <dbReference type="EMBL" id="GAG51328.1"/>
    </source>
</evidence>
<accession>X0YSG5</accession>
<dbReference type="EMBL" id="BARS01050776">
    <property type="protein sequence ID" value="GAG51328.1"/>
    <property type="molecule type" value="Genomic_DNA"/>
</dbReference>
<name>X0YSG5_9ZZZZ</name>
<dbReference type="AlphaFoldDB" id="X0YSG5"/>
<sequence length="42" mass="4862">VAPTAILFYPFARMQRVPTLGRFTFDRIRTGAHLIKSQALYH</sequence>
<comment type="caution">
    <text evidence="1">The sequence shown here is derived from an EMBL/GenBank/DDBJ whole genome shotgun (WGS) entry which is preliminary data.</text>
</comment>
<protein>
    <submittedName>
        <fullName evidence="1">Uncharacterized protein</fullName>
    </submittedName>
</protein>
<proteinExistence type="predicted"/>
<organism evidence="1">
    <name type="scientific">marine sediment metagenome</name>
    <dbReference type="NCBI Taxonomy" id="412755"/>
    <lineage>
        <taxon>unclassified sequences</taxon>
        <taxon>metagenomes</taxon>
        <taxon>ecological metagenomes</taxon>
    </lineage>
</organism>